<evidence type="ECO:0000313" key="3">
    <source>
        <dbReference type="Proteomes" id="UP001529380"/>
    </source>
</evidence>
<dbReference type="PROSITE" id="PS51257">
    <property type="entry name" value="PROKAR_LIPOPROTEIN"/>
    <property type="match status" value="1"/>
</dbReference>
<comment type="caution">
    <text evidence="2">The sequence shown here is derived from an EMBL/GenBank/DDBJ whole genome shotgun (WGS) entry which is preliminary data.</text>
</comment>
<name>A0ABT7USK6_9FIRM</name>
<dbReference type="Proteomes" id="UP001529380">
    <property type="component" value="Unassembled WGS sequence"/>
</dbReference>
<dbReference type="EMBL" id="JAUDCL010000021">
    <property type="protein sequence ID" value="MDM8201866.1"/>
    <property type="molecule type" value="Genomic_DNA"/>
</dbReference>
<evidence type="ECO:0000313" key="2">
    <source>
        <dbReference type="EMBL" id="MDM8201866.1"/>
    </source>
</evidence>
<organism evidence="2 3">
    <name type="scientific">Allofournierella massiliensis</name>
    <dbReference type="NCBI Taxonomy" id="1650663"/>
    <lineage>
        <taxon>Bacteria</taxon>
        <taxon>Bacillati</taxon>
        <taxon>Bacillota</taxon>
        <taxon>Clostridia</taxon>
        <taxon>Eubacteriales</taxon>
        <taxon>Oscillospiraceae</taxon>
        <taxon>Allofournierella</taxon>
    </lineage>
</organism>
<reference evidence="2 3" key="1">
    <citation type="submission" date="2023-06" db="EMBL/GenBank/DDBJ databases">
        <title>Identification and characterization of horizontal gene transfer across gut microbiota members of farm animals based on homology search.</title>
        <authorList>
            <person name="Schwarzerova J."/>
            <person name="Nykrynova M."/>
            <person name="Jureckova K."/>
            <person name="Cejkova D."/>
            <person name="Rychlik I."/>
        </authorList>
    </citation>
    <scope>NUCLEOTIDE SEQUENCE [LARGE SCALE GENOMIC DNA]</scope>
    <source>
        <strain evidence="2 3">ET340</strain>
    </source>
</reference>
<keyword evidence="1" id="KW-0732">Signal</keyword>
<protein>
    <recommendedName>
        <fullName evidence="4">WD40 repeat protein</fullName>
    </recommendedName>
</protein>
<accession>A0ABT7USK6</accession>
<evidence type="ECO:0008006" key="4">
    <source>
        <dbReference type="Google" id="ProtNLM"/>
    </source>
</evidence>
<evidence type="ECO:0000256" key="1">
    <source>
        <dbReference type="SAM" id="SignalP"/>
    </source>
</evidence>
<sequence>MQKNALFALALAACLALSGCAAPAPDAGAASRTAGAPAQISVQNSAQSTQSADTAPAGPLRLLQGFGGVPLGGFGPDGLYFVTPWARADGSFNLWYADYASRQILPLCAAPGCPHDSDSCTSYIPLSPGGALPEVVGETLVLFFPGQPGGGSDASALPRLEVMGLDGSDRREALRFAANQTVERPMATDGSVIYARLNTYLEKTTEAELVCIDPVKGTCRTVCPLSAEQNEWVWGCVGSSLILYRTGEAGGYELVRLDLATLEWETVYQWAEDQPYPFLFGSTLVYENQQDRRFHLLDLATGQDTALSGYTLPEPGGSTQATVYDCDAGHLLFEERVFAPGTGTLEQERFYTLSADGSAPKEWALTYSYLGETTAASRVTDLDQDHYLIILSQQDVSLPQTAADGTTYYVPGTKPQYAAISKADYWAGTPSAEPFGDWGL</sequence>
<proteinExistence type="predicted"/>
<feature type="signal peptide" evidence="1">
    <location>
        <begin position="1"/>
        <end position="21"/>
    </location>
</feature>
<gene>
    <name evidence="2" type="ORF">QUW08_11275</name>
</gene>
<dbReference type="RefSeq" id="WP_289600301.1">
    <property type="nucleotide sequence ID" value="NZ_JAUDCL010000021.1"/>
</dbReference>
<keyword evidence="3" id="KW-1185">Reference proteome</keyword>
<dbReference type="SUPFAM" id="SSF82171">
    <property type="entry name" value="DPP6 N-terminal domain-like"/>
    <property type="match status" value="1"/>
</dbReference>
<feature type="chain" id="PRO_5045565489" description="WD40 repeat protein" evidence="1">
    <location>
        <begin position="22"/>
        <end position="440"/>
    </location>
</feature>